<protein>
    <submittedName>
        <fullName evidence="1">PVL ORF-50-like family</fullName>
    </submittedName>
</protein>
<evidence type="ECO:0000313" key="1">
    <source>
        <dbReference type="EMBL" id="DAD74383.1"/>
    </source>
</evidence>
<sequence>MSRKRHGMSHTPIHDIWCGMNNRCNPNHIHSNRYGKRGISVCEEWAVFENFRDWAFANGYKDGLTIERKDVNGNYCPENCAWIPLAEQARNRRTTRWVEYQGRTMSLAEAAEIAGLPYKQVHFRIKHGWSAEKALSEPLMDNSNSLQSRCKKAGINYHTVITRIRTLGWSEEKALSTPVRRKKVSGP</sequence>
<name>A0A8S5LX06_9CAUD</name>
<accession>A0A8S5LX06</accession>
<reference evidence="1" key="1">
    <citation type="journal article" date="2021" name="Proc. Natl. Acad. Sci. U.S.A.">
        <title>A Catalog of Tens of Thousands of Viruses from Human Metagenomes Reveals Hidden Associations with Chronic Diseases.</title>
        <authorList>
            <person name="Tisza M.J."/>
            <person name="Buck C.B."/>
        </authorList>
    </citation>
    <scope>NUCLEOTIDE SEQUENCE</scope>
    <source>
        <strain evidence="1">Ct3pR10</strain>
    </source>
</reference>
<organism evidence="1">
    <name type="scientific">Siphoviridae sp. ct3pR10</name>
    <dbReference type="NCBI Taxonomy" id="2826284"/>
    <lineage>
        <taxon>Viruses</taxon>
        <taxon>Duplodnaviria</taxon>
        <taxon>Heunggongvirae</taxon>
        <taxon>Uroviricota</taxon>
        <taxon>Caudoviricetes</taxon>
    </lineage>
</organism>
<proteinExistence type="predicted"/>
<dbReference type="EMBL" id="BK014759">
    <property type="protein sequence ID" value="DAD74383.1"/>
    <property type="molecule type" value="Genomic_DNA"/>
</dbReference>